<feature type="region of interest" description="Disordered" evidence="5">
    <location>
        <begin position="174"/>
        <end position="215"/>
    </location>
</feature>
<dbReference type="EMBL" id="VTWT01000002">
    <property type="protein sequence ID" value="KAA9340743.1"/>
    <property type="molecule type" value="Genomic_DNA"/>
</dbReference>
<comment type="similarity">
    <text evidence="1">Belongs to the ATP-dependent DNA ligase family.</text>
</comment>
<dbReference type="GO" id="GO:0005524">
    <property type="term" value="F:ATP binding"/>
    <property type="evidence" value="ECO:0007669"/>
    <property type="project" value="InterPro"/>
</dbReference>
<dbReference type="SUPFAM" id="SSF50249">
    <property type="entry name" value="Nucleic acid-binding proteins"/>
    <property type="match status" value="1"/>
</dbReference>
<accession>A0A5N1J1T0</accession>
<keyword evidence="8" id="KW-1185">Reference proteome</keyword>
<evidence type="ECO:0000256" key="3">
    <source>
        <dbReference type="ARBA" id="ARBA00022598"/>
    </source>
</evidence>
<dbReference type="Gene3D" id="3.30.1490.70">
    <property type="match status" value="1"/>
</dbReference>
<name>A0A5N1J1T0_9BACT</name>
<evidence type="ECO:0000256" key="4">
    <source>
        <dbReference type="ARBA" id="ARBA00034003"/>
    </source>
</evidence>
<proteinExistence type="inferred from homology"/>
<gene>
    <name evidence="7" type="ORF">F0P94_04765</name>
</gene>
<reference evidence="7 8" key="1">
    <citation type="submission" date="2019-09" db="EMBL/GenBank/DDBJ databases">
        <title>Genome sequence of Adhaeribacter sp. M2.</title>
        <authorList>
            <person name="Srinivasan S."/>
        </authorList>
    </citation>
    <scope>NUCLEOTIDE SEQUENCE [LARGE SCALE GENOMIC DNA]</scope>
    <source>
        <strain evidence="7 8">M2</strain>
    </source>
</reference>
<evidence type="ECO:0000256" key="1">
    <source>
        <dbReference type="ARBA" id="ARBA00007572"/>
    </source>
</evidence>
<dbReference type="CDD" id="cd07906">
    <property type="entry name" value="Adenylation_DNA_ligase_LigD_LigC"/>
    <property type="match status" value="1"/>
</dbReference>
<dbReference type="PANTHER" id="PTHR45674">
    <property type="entry name" value="DNA LIGASE 1/3 FAMILY MEMBER"/>
    <property type="match status" value="1"/>
</dbReference>
<evidence type="ECO:0000259" key="6">
    <source>
        <dbReference type="PROSITE" id="PS50160"/>
    </source>
</evidence>
<dbReference type="PANTHER" id="PTHR45674:SF4">
    <property type="entry name" value="DNA LIGASE 1"/>
    <property type="match status" value="1"/>
</dbReference>
<dbReference type="InterPro" id="IPR014146">
    <property type="entry name" value="LigD_ligase_dom"/>
</dbReference>
<dbReference type="EC" id="6.5.1.1" evidence="2"/>
<dbReference type="Gene3D" id="2.40.50.140">
    <property type="entry name" value="Nucleic acid-binding proteins"/>
    <property type="match status" value="1"/>
</dbReference>
<sequence length="557" mass="63514">MSLEAYNHKRDFKQTPEPKTNGKSTKGALRFVVQRHDASSLHYDFRLEMEGVLKSWAVPKGPSMNPADKRLAVEVEDHPFSYRTFEGDIPAGNYGAGHVDIWDEGTYHHTETPDEPEGEKTLLEELQKGRIHFVLEGEKLQGTFTLMKMHGRGENNWLLLKKDDEFAVHESYDPEEHLGKTVGGNKKKASAKTVKAAEAPKSEKATKASKPEKTEMPHRIVPMMARLTDKPFDHPDWIFENKWDGFRAIAEVEKGKTELYSRSGNSFKTQYPQLVKGLEKLQVEQVILDGEIVVQDENGRVIFQDLQNFQNTPTEHLYYYVFDILYLNGEDLRDLPLLERKKKLENLLQHTDPIRYSEHRVEKGIVFFKEAEKLQTEGIMAKKADSKYLNGKRSDDWLKVKTHLRQEVVIGGYTEPKGSRIHIGALLLGVYEDGKLQYIGQSGSGFNRESLEMLIKKLKPLEQEASPFAGKVKVSRAATWVKPELVCEISFAEWTSAGLVRQAIFEGLREDKKATEVNREREVSAKEVVQEKEAESGSEKASKSKKTAVKSEKERRV</sequence>
<dbReference type="PROSITE" id="PS50160">
    <property type="entry name" value="DNA_LIGASE_A3"/>
    <property type="match status" value="1"/>
</dbReference>
<dbReference type="Proteomes" id="UP000326570">
    <property type="component" value="Unassembled WGS sequence"/>
</dbReference>
<feature type="compositionally biased region" description="Basic and acidic residues" evidence="5">
    <location>
        <begin position="514"/>
        <end position="542"/>
    </location>
</feature>
<organism evidence="7 8">
    <name type="scientific">Adhaeribacter soli</name>
    <dbReference type="NCBI Taxonomy" id="2607655"/>
    <lineage>
        <taxon>Bacteria</taxon>
        <taxon>Pseudomonadati</taxon>
        <taxon>Bacteroidota</taxon>
        <taxon>Cytophagia</taxon>
        <taxon>Cytophagales</taxon>
        <taxon>Hymenobacteraceae</taxon>
        <taxon>Adhaeribacter</taxon>
    </lineage>
</organism>
<evidence type="ECO:0000256" key="2">
    <source>
        <dbReference type="ARBA" id="ARBA00012727"/>
    </source>
</evidence>
<comment type="caution">
    <text evidence="7">The sequence shown here is derived from an EMBL/GenBank/DDBJ whole genome shotgun (WGS) entry which is preliminary data.</text>
</comment>
<dbReference type="GO" id="GO:0006310">
    <property type="term" value="P:DNA recombination"/>
    <property type="evidence" value="ECO:0007669"/>
    <property type="project" value="InterPro"/>
</dbReference>
<keyword evidence="3" id="KW-0436">Ligase</keyword>
<dbReference type="SUPFAM" id="SSF56091">
    <property type="entry name" value="DNA ligase/mRNA capping enzyme, catalytic domain"/>
    <property type="match status" value="1"/>
</dbReference>
<dbReference type="GO" id="GO:0006281">
    <property type="term" value="P:DNA repair"/>
    <property type="evidence" value="ECO:0007669"/>
    <property type="project" value="InterPro"/>
</dbReference>
<feature type="compositionally biased region" description="Basic and acidic residues" evidence="5">
    <location>
        <begin position="1"/>
        <end position="16"/>
    </location>
</feature>
<dbReference type="NCBIfam" id="TIGR02777">
    <property type="entry name" value="LigD_PE_dom"/>
    <property type="match status" value="1"/>
</dbReference>
<dbReference type="InterPro" id="IPR012310">
    <property type="entry name" value="DNA_ligase_ATP-dep_cent"/>
</dbReference>
<dbReference type="InterPro" id="IPR050191">
    <property type="entry name" value="ATP-dep_DNA_ligase"/>
</dbReference>
<dbReference type="Pfam" id="PF04679">
    <property type="entry name" value="DNA_ligase_A_C"/>
    <property type="match status" value="1"/>
</dbReference>
<dbReference type="CDD" id="cd07971">
    <property type="entry name" value="OBF_DNA_ligase_LigD"/>
    <property type="match status" value="1"/>
</dbReference>
<dbReference type="GO" id="GO:0003910">
    <property type="term" value="F:DNA ligase (ATP) activity"/>
    <property type="evidence" value="ECO:0007669"/>
    <property type="project" value="UniProtKB-EC"/>
</dbReference>
<comment type="catalytic activity">
    <reaction evidence="4">
        <text>ATP + (deoxyribonucleotide)n-3'-hydroxyl + 5'-phospho-(deoxyribonucleotide)m = (deoxyribonucleotide)n+m + AMP + diphosphate.</text>
        <dbReference type="EC" id="6.5.1.1"/>
    </reaction>
</comment>
<dbReference type="Pfam" id="PF13298">
    <property type="entry name" value="LigD_N"/>
    <property type="match status" value="1"/>
</dbReference>
<evidence type="ECO:0000313" key="8">
    <source>
        <dbReference type="Proteomes" id="UP000326570"/>
    </source>
</evidence>
<feature type="compositionally biased region" description="Basic and acidic residues" evidence="5">
    <location>
        <begin position="198"/>
        <end position="215"/>
    </location>
</feature>
<dbReference type="AlphaFoldDB" id="A0A5N1J1T0"/>
<dbReference type="NCBIfam" id="TIGR02779">
    <property type="entry name" value="NHEJ_ligase_lig"/>
    <property type="match status" value="1"/>
</dbReference>
<feature type="region of interest" description="Disordered" evidence="5">
    <location>
        <begin position="514"/>
        <end position="557"/>
    </location>
</feature>
<dbReference type="InterPro" id="IPR012309">
    <property type="entry name" value="DNA_ligase_ATP-dep_C"/>
</dbReference>
<dbReference type="Gene3D" id="3.30.470.30">
    <property type="entry name" value="DNA ligase/mRNA capping enzyme"/>
    <property type="match status" value="1"/>
</dbReference>
<feature type="domain" description="ATP-dependent DNA ligase family profile" evidence="6">
    <location>
        <begin position="310"/>
        <end position="435"/>
    </location>
</feature>
<feature type="region of interest" description="Disordered" evidence="5">
    <location>
        <begin position="1"/>
        <end position="25"/>
    </location>
</feature>
<dbReference type="InterPro" id="IPR014144">
    <property type="entry name" value="LigD_PE_domain"/>
</dbReference>
<dbReference type="RefSeq" id="WP_150902670.1">
    <property type="nucleotide sequence ID" value="NZ_VTWT01000002.1"/>
</dbReference>
<dbReference type="InterPro" id="IPR012340">
    <property type="entry name" value="NA-bd_OB-fold"/>
</dbReference>
<protein>
    <recommendedName>
        <fullName evidence="2">DNA ligase (ATP)</fullName>
        <ecNumber evidence="2">6.5.1.1</ecNumber>
    </recommendedName>
</protein>
<evidence type="ECO:0000256" key="5">
    <source>
        <dbReference type="SAM" id="MobiDB-lite"/>
    </source>
</evidence>
<dbReference type="Pfam" id="PF01068">
    <property type="entry name" value="DNA_ligase_A_M"/>
    <property type="match status" value="1"/>
</dbReference>
<evidence type="ECO:0000313" key="7">
    <source>
        <dbReference type="EMBL" id="KAA9340743.1"/>
    </source>
</evidence>